<dbReference type="InterPro" id="IPR034660">
    <property type="entry name" value="DinB/YfiT-like"/>
</dbReference>
<feature type="domain" description="DinB-like" evidence="1">
    <location>
        <begin position="21"/>
        <end position="146"/>
    </location>
</feature>
<dbReference type="EMBL" id="DF820455">
    <property type="protein sequence ID" value="GAK49814.1"/>
    <property type="molecule type" value="Genomic_DNA"/>
</dbReference>
<reference evidence="2" key="1">
    <citation type="journal article" date="2015" name="PeerJ">
        <title>First genomic representation of candidate bacterial phylum KSB3 points to enhanced environmental sensing as a trigger of wastewater bulking.</title>
        <authorList>
            <person name="Sekiguchi Y."/>
            <person name="Ohashi A."/>
            <person name="Parks D.H."/>
            <person name="Yamauchi T."/>
            <person name="Tyson G.W."/>
            <person name="Hugenholtz P."/>
        </authorList>
    </citation>
    <scope>NUCLEOTIDE SEQUENCE [LARGE SCALE GENOMIC DNA]</scope>
</reference>
<dbReference type="AlphaFoldDB" id="A0A0S6VX67"/>
<dbReference type="Proteomes" id="UP000030700">
    <property type="component" value="Unassembled WGS sequence"/>
</dbReference>
<protein>
    <submittedName>
        <fullName evidence="2">Smu13B protein</fullName>
    </submittedName>
</protein>
<accession>A0A0S6VX67</accession>
<dbReference type="Gene3D" id="1.20.120.450">
    <property type="entry name" value="dinb family like domain"/>
    <property type="match status" value="1"/>
</dbReference>
<organism evidence="2">
    <name type="scientific">Candidatus Moduliflexus flocculans</name>
    <dbReference type="NCBI Taxonomy" id="1499966"/>
    <lineage>
        <taxon>Bacteria</taxon>
        <taxon>Candidatus Moduliflexota</taxon>
        <taxon>Candidatus Moduliflexia</taxon>
        <taxon>Candidatus Moduliflexales</taxon>
        <taxon>Candidatus Moduliflexaceae</taxon>
    </lineage>
</organism>
<proteinExistence type="predicted"/>
<evidence type="ECO:0000313" key="2">
    <source>
        <dbReference type="EMBL" id="GAK49814.1"/>
    </source>
</evidence>
<dbReference type="SUPFAM" id="SSF109854">
    <property type="entry name" value="DinB/YfiT-like putative metalloenzymes"/>
    <property type="match status" value="1"/>
</dbReference>
<evidence type="ECO:0000259" key="1">
    <source>
        <dbReference type="Pfam" id="PF12867"/>
    </source>
</evidence>
<dbReference type="InterPro" id="IPR024775">
    <property type="entry name" value="DinB-like"/>
</dbReference>
<name>A0A0S6VX67_9BACT</name>
<evidence type="ECO:0000313" key="3">
    <source>
        <dbReference type="Proteomes" id="UP000030700"/>
    </source>
</evidence>
<dbReference type="Pfam" id="PF12867">
    <property type="entry name" value="DinB_2"/>
    <property type="match status" value="1"/>
</dbReference>
<dbReference type="STRING" id="1499966.U14_01038"/>
<dbReference type="HOGENOM" id="CLU_107587_1_1_0"/>
<gene>
    <name evidence="2" type="ORF">U14_01038</name>
</gene>
<keyword evidence="3" id="KW-1185">Reference proteome</keyword>
<sequence>METVTQIADQLQRTFDGAAWHGDAVLQILQHITPEQAANRPLPQAHTIWELVLHIAAWEEVLLKSLHGEPYIMLHNEDDWPPVRDASAAAWMAAVERLRTLATQLVGAMRSFQESRLHETIPGQSFTFYVAMHGVVQHNLYHAGQIALLKKANASSCQTP</sequence>